<dbReference type="InterPro" id="IPR017945">
    <property type="entry name" value="DHBP_synth_RibB-like_a/b_dom"/>
</dbReference>
<evidence type="ECO:0000256" key="5">
    <source>
        <dbReference type="ARBA" id="ARBA00022771"/>
    </source>
</evidence>
<dbReference type="InterPro" id="IPR004421">
    <property type="entry name" value="Carbamoyltransferase_HypF"/>
</dbReference>
<dbReference type="InterPro" id="IPR001792">
    <property type="entry name" value="Acylphosphatase-like_dom"/>
</dbReference>
<comment type="caution">
    <text evidence="13">The sequence shown here is derived from an EMBL/GenBank/DDBJ whole genome shotgun (WGS) entry which is preliminary data.</text>
</comment>
<dbReference type="NCBIfam" id="TIGR00143">
    <property type="entry name" value="hypF"/>
    <property type="match status" value="1"/>
</dbReference>
<keyword evidence="3 13" id="KW-0436">Ligase</keyword>
<feature type="domain" description="Acylphosphatase-like" evidence="11">
    <location>
        <begin position="2"/>
        <end position="89"/>
    </location>
</feature>
<keyword evidence="9" id="KW-0378">Hydrolase</keyword>
<dbReference type="RefSeq" id="WP_345918545.1">
    <property type="nucleotide sequence ID" value="NZ_JBDIVE010000002.1"/>
</dbReference>
<dbReference type="InterPro" id="IPR017968">
    <property type="entry name" value="Acylphosphatase_CS"/>
</dbReference>
<dbReference type="Gene3D" id="3.30.110.120">
    <property type="match status" value="1"/>
</dbReference>
<evidence type="ECO:0000313" key="14">
    <source>
        <dbReference type="Proteomes" id="UP001410394"/>
    </source>
</evidence>
<evidence type="ECO:0000256" key="3">
    <source>
        <dbReference type="ARBA" id="ARBA00022598"/>
    </source>
</evidence>
<dbReference type="PROSITE" id="PS51163">
    <property type="entry name" value="YRDC"/>
    <property type="match status" value="1"/>
</dbReference>
<evidence type="ECO:0000256" key="2">
    <source>
        <dbReference type="ARBA" id="ARBA00008097"/>
    </source>
</evidence>
<feature type="domain" description="YrdC-like" evidence="12">
    <location>
        <begin position="198"/>
        <end position="400"/>
    </location>
</feature>
<comment type="catalytic activity">
    <reaction evidence="7 8">
        <text>C-terminal L-cysteinyl-[HypE protein] + carbamoyl phosphate + ATP + H2O = C-terminal S-carboxamide-L-cysteinyl-[HypE protein] + AMP + phosphate + diphosphate + H(+)</text>
        <dbReference type="Rhea" id="RHEA:55636"/>
        <dbReference type="Rhea" id="RHEA-COMP:14247"/>
        <dbReference type="Rhea" id="RHEA-COMP:14392"/>
        <dbReference type="ChEBI" id="CHEBI:15377"/>
        <dbReference type="ChEBI" id="CHEBI:15378"/>
        <dbReference type="ChEBI" id="CHEBI:30616"/>
        <dbReference type="ChEBI" id="CHEBI:33019"/>
        <dbReference type="ChEBI" id="CHEBI:43474"/>
        <dbReference type="ChEBI" id="CHEBI:58228"/>
        <dbReference type="ChEBI" id="CHEBI:76913"/>
        <dbReference type="ChEBI" id="CHEBI:139126"/>
        <dbReference type="ChEBI" id="CHEBI:456215"/>
    </reaction>
</comment>
<feature type="active site" evidence="9">
    <location>
        <position position="17"/>
    </location>
</feature>
<organism evidence="13 14">
    <name type="scientific">Uliginosibacterium sediminicola</name>
    <dbReference type="NCBI Taxonomy" id="2024550"/>
    <lineage>
        <taxon>Bacteria</taxon>
        <taxon>Pseudomonadati</taxon>
        <taxon>Pseudomonadota</taxon>
        <taxon>Betaproteobacteria</taxon>
        <taxon>Rhodocyclales</taxon>
        <taxon>Zoogloeaceae</taxon>
        <taxon>Uliginosibacterium</taxon>
    </lineage>
</organism>
<protein>
    <recommendedName>
        <fullName evidence="8">Carbamoyltransferase HypF</fullName>
        <ecNumber evidence="8">6.2.-.-</ecNumber>
    </recommendedName>
</protein>
<dbReference type="Pfam" id="PF00708">
    <property type="entry name" value="Acylphosphatase"/>
    <property type="match status" value="1"/>
</dbReference>
<dbReference type="EC" id="6.2.-.-" evidence="8"/>
<dbReference type="PANTHER" id="PTHR42959:SF1">
    <property type="entry name" value="CARBAMOYLTRANSFERASE HYPF"/>
    <property type="match status" value="1"/>
</dbReference>
<evidence type="ECO:0000256" key="1">
    <source>
        <dbReference type="ARBA" id="ARBA00004711"/>
    </source>
</evidence>
<evidence type="ECO:0000313" key="13">
    <source>
        <dbReference type="EMBL" id="MEN3067779.1"/>
    </source>
</evidence>
<comment type="similarity">
    <text evidence="2 8">Belongs to the carbamoyltransferase HypF family.</text>
</comment>
<accession>A0ABU9YVM2</accession>
<comment type="catalytic activity">
    <reaction evidence="9">
        <text>an acyl phosphate + H2O = a carboxylate + phosphate + H(+)</text>
        <dbReference type="Rhea" id="RHEA:14965"/>
        <dbReference type="ChEBI" id="CHEBI:15377"/>
        <dbReference type="ChEBI" id="CHEBI:15378"/>
        <dbReference type="ChEBI" id="CHEBI:29067"/>
        <dbReference type="ChEBI" id="CHEBI:43474"/>
        <dbReference type="ChEBI" id="CHEBI:59918"/>
        <dbReference type="EC" id="3.6.1.7"/>
    </reaction>
</comment>
<dbReference type="InterPro" id="IPR051060">
    <property type="entry name" value="Carbamoyltrans_HypF-like"/>
</dbReference>
<dbReference type="PROSITE" id="PS00150">
    <property type="entry name" value="ACYLPHOSPHATASE_1"/>
    <property type="match status" value="1"/>
</dbReference>
<dbReference type="Proteomes" id="UP001410394">
    <property type="component" value="Unassembled WGS sequence"/>
</dbReference>
<dbReference type="Pfam" id="PF07503">
    <property type="entry name" value="zf-HYPF"/>
    <property type="match status" value="2"/>
</dbReference>
<evidence type="ECO:0000256" key="4">
    <source>
        <dbReference type="ARBA" id="ARBA00022723"/>
    </source>
</evidence>
<keyword evidence="5" id="KW-0863">Zinc-finger</keyword>
<dbReference type="InterPro" id="IPR055128">
    <property type="entry name" value="HypF_C_2"/>
</dbReference>
<name>A0ABU9YVM2_9RHOO</name>
<evidence type="ECO:0000256" key="7">
    <source>
        <dbReference type="ARBA" id="ARBA00048220"/>
    </source>
</evidence>
<dbReference type="Pfam" id="PF22521">
    <property type="entry name" value="HypF_C_2"/>
    <property type="match status" value="1"/>
</dbReference>
<gene>
    <name evidence="13" type="primary">hypF</name>
    <name evidence="13" type="ORF">ABDB84_04755</name>
</gene>
<feature type="region of interest" description="Disordered" evidence="10">
    <location>
        <begin position="786"/>
        <end position="807"/>
    </location>
</feature>
<dbReference type="Pfam" id="PF17788">
    <property type="entry name" value="HypF_C"/>
    <property type="match status" value="1"/>
</dbReference>
<keyword evidence="4" id="KW-0479">Metal-binding</keyword>
<feature type="active site" evidence="9">
    <location>
        <position position="35"/>
    </location>
</feature>
<dbReference type="GO" id="GO:0016874">
    <property type="term" value="F:ligase activity"/>
    <property type="evidence" value="ECO:0007669"/>
    <property type="project" value="UniProtKB-KW"/>
</dbReference>
<dbReference type="InterPro" id="IPR041440">
    <property type="entry name" value="HypF_C"/>
</dbReference>
<dbReference type="InterPro" id="IPR011125">
    <property type="entry name" value="Znf_HypF"/>
</dbReference>
<dbReference type="EMBL" id="JBDIVE010000002">
    <property type="protein sequence ID" value="MEN3067779.1"/>
    <property type="molecule type" value="Genomic_DNA"/>
</dbReference>
<dbReference type="Gene3D" id="3.90.870.50">
    <property type="match status" value="1"/>
</dbReference>
<comment type="function">
    <text evidence="8">Involved in the maturation of [NiFe] hydrogenases. Along with HypE, it catalyzes the synthesis of the CN ligands of the active site iron of [NiFe]-hydrogenases. HypF functions as a carbamoyl transferase using carbamoylphosphate as a substrate and transferring the carboxamido moiety in an ATP-dependent reaction to the thiolate of the C-terminal cysteine of HypE yielding a protein-S-carboxamide.</text>
</comment>
<evidence type="ECO:0000256" key="10">
    <source>
        <dbReference type="SAM" id="MobiDB-lite"/>
    </source>
</evidence>
<keyword evidence="6" id="KW-0862">Zinc</keyword>
<dbReference type="SUPFAM" id="SSF54975">
    <property type="entry name" value="Acylphosphatase/BLUF domain-like"/>
    <property type="match status" value="1"/>
</dbReference>
<dbReference type="Pfam" id="PF01300">
    <property type="entry name" value="Sua5_yciO_yrdC"/>
    <property type="match status" value="1"/>
</dbReference>
<comment type="pathway">
    <text evidence="1 8">Protein modification; [NiFe] hydrogenase maturation.</text>
</comment>
<reference evidence="13 14" key="1">
    <citation type="journal article" date="2018" name="Int. J. Syst. Evol. Microbiol.">
        <title>Uliginosibacterium sediminicola sp. nov., isolated from freshwater sediment.</title>
        <authorList>
            <person name="Hwang W.M."/>
            <person name="Kim S.M."/>
            <person name="Kang K."/>
            <person name="Ahn T.Y."/>
        </authorList>
    </citation>
    <scope>NUCLEOTIDE SEQUENCE [LARGE SCALE GENOMIC DNA]</scope>
    <source>
        <strain evidence="13 14">M1-21</strain>
    </source>
</reference>
<dbReference type="PIRSF" id="PIRSF006256">
    <property type="entry name" value="CMPcnvr_hdrg_mat"/>
    <property type="match status" value="1"/>
</dbReference>
<feature type="compositionally biased region" description="Basic and acidic residues" evidence="10">
    <location>
        <begin position="794"/>
        <end position="807"/>
    </location>
</feature>
<dbReference type="InterPro" id="IPR006070">
    <property type="entry name" value="Sua5-like_dom"/>
</dbReference>
<evidence type="ECO:0000256" key="8">
    <source>
        <dbReference type="PIRNR" id="PIRNR006256"/>
    </source>
</evidence>
<evidence type="ECO:0000259" key="12">
    <source>
        <dbReference type="PROSITE" id="PS51163"/>
    </source>
</evidence>
<dbReference type="Gene3D" id="3.30.420.40">
    <property type="match status" value="1"/>
</dbReference>
<evidence type="ECO:0000259" key="11">
    <source>
        <dbReference type="PROSITE" id="PS51160"/>
    </source>
</evidence>
<keyword evidence="14" id="KW-1185">Reference proteome</keyword>
<evidence type="ECO:0000256" key="6">
    <source>
        <dbReference type="ARBA" id="ARBA00022833"/>
    </source>
</evidence>
<dbReference type="SUPFAM" id="SSF55821">
    <property type="entry name" value="YrdC/RibB"/>
    <property type="match status" value="1"/>
</dbReference>
<sequence>MRERLSLRGLVQGVGFRPHVHRLASELGLSGWVRNDANGVTLEAQGSASALQALRTRLLREAPVHARIEACESEALAPTPDSSAFEIRQSEAASSGQAAIGADTCTCPACLAELFEPGNRRYRYAFINCTDCGPRYSIAEALPWDRARTSMAGFALCPDCAAEYEAPAKRRFHAEPNACPVCGPQLHLLDAQGQAVAGDAIAASLALIQRGGIVAIKSLGGFHLACDARNAAAVARLRARKQREEKPFAVMLANVASLATLAEISRAEQADLQSTARPIVLLRKRVGADAQLTGVAPDLAWLGVMLPGTPLHYLLFHDAAGRPPGSAWLDQAQSLALVMTSANVHGEPLISDNTEALAQLADITDAFLIHDRDIVIRCDDSVLRRLPGSDHAQFIRRARGYTPAAIPLTGAGAGTRAGANVLAVGGYYKNTLCFTRSSGTRSEAFLSQHIGDLDRVANCRALEAAVNHLQQLLQVKPQAIAHDLHPDFFSTQLALRLAAQWQVPAIAVQHHHAHIAAVLAEHQLDEPVLGLALDGVGLGSDGSAWGGELLRVDGAHVERLGHLQPIALPGGDRAARDPWRMGAAALAQLGRHAEIRTRFADQSGAALLAQMLERGTPMTTSMGRYFDAAAGLLGIQPQMSFEGQAAMRLEGLAASYGTLQLRSPLHEIENADGLLQLNLAATLNALLDSTLPVAQRAALFHAALIEALAEWAQAAADASGIRTLACAGGCFLNAILASGLRAALARRGLRMLEARLAPSNDGGLALGQAWVAQRALADSALAVRRPATARQTHPGHDKNNEEHSPCA</sequence>
<evidence type="ECO:0000256" key="9">
    <source>
        <dbReference type="PROSITE-ProRule" id="PRU00520"/>
    </source>
</evidence>
<dbReference type="PROSITE" id="PS51160">
    <property type="entry name" value="ACYLPHOSPHATASE_3"/>
    <property type="match status" value="1"/>
</dbReference>
<dbReference type="Gene3D" id="3.30.420.360">
    <property type="match status" value="1"/>
</dbReference>
<dbReference type="InterPro" id="IPR036046">
    <property type="entry name" value="Acylphosphatase-like_dom_sf"/>
</dbReference>
<dbReference type="PANTHER" id="PTHR42959">
    <property type="entry name" value="CARBAMOYLTRANSFERASE"/>
    <property type="match status" value="1"/>
</dbReference>
<proteinExistence type="inferred from homology"/>